<evidence type="ECO:0000256" key="10">
    <source>
        <dbReference type="ARBA" id="ARBA00023136"/>
    </source>
</evidence>
<dbReference type="InterPro" id="IPR036396">
    <property type="entry name" value="Cyt_P450_sf"/>
</dbReference>
<keyword evidence="6" id="KW-1133">Transmembrane helix</keyword>
<dbReference type="PANTHER" id="PTHR24282">
    <property type="entry name" value="CYTOCHROME P450 FAMILY MEMBER"/>
    <property type="match status" value="1"/>
</dbReference>
<keyword evidence="9 12" id="KW-0503">Monooxygenase</keyword>
<evidence type="ECO:0000256" key="12">
    <source>
        <dbReference type="RuleBase" id="RU000461"/>
    </source>
</evidence>
<dbReference type="FunCoup" id="A0A1U7ZU44">
    <property type="interactions" value="205"/>
</dbReference>
<evidence type="ECO:0000256" key="5">
    <source>
        <dbReference type="ARBA" id="ARBA00022723"/>
    </source>
</evidence>
<dbReference type="InterPro" id="IPR001128">
    <property type="entry name" value="Cyt_P450"/>
</dbReference>
<dbReference type="Proteomes" id="UP000189703">
    <property type="component" value="Unplaced"/>
</dbReference>
<gene>
    <name evidence="14" type="primary">LOC104596274</name>
</gene>
<proteinExistence type="inferred from homology"/>
<dbReference type="InterPro" id="IPR050665">
    <property type="entry name" value="Cytochrome_P450_Monooxygen"/>
</dbReference>
<dbReference type="GO" id="GO:0005506">
    <property type="term" value="F:iron ion binding"/>
    <property type="evidence" value="ECO:0007669"/>
    <property type="project" value="InterPro"/>
</dbReference>
<evidence type="ECO:0000256" key="4">
    <source>
        <dbReference type="ARBA" id="ARBA00022692"/>
    </source>
</evidence>
<keyword evidence="13" id="KW-1185">Reference proteome</keyword>
<reference evidence="14" key="1">
    <citation type="submission" date="2025-08" db="UniProtKB">
        <authorList>
            <consortium name="RefSeq"/>
        </authorList>
    </citation>
    <scope>IDENTIFICATION</scope>
</reference>
<dbReference type="KEGG" id="nnu:104596274"/>
<name>A0A1U7ZU44_NELNU</name>
<dbReference type="PRINTS" id="PR00385">
    <property type="entry name" value="P450"/>
</dbReference>
<keyword evidence="3 11" id="KW-0349">Heme</keyword>
<keyword evidence="5 11" id="KW-0479">Metal-binding</keyword>
<dbReference type="Gene3D" id="1.10.630.10">
    <property type="entry name" value="Cytochrome P450"/>
    <property type="match status" value="1"/>
</dbReference>
<feature type="binding site" description="axial binding residue" evidence="11">
    <location>
        <position position="470"/>
    </location>
    <ligand>
        <name>heme</name>
        <dbReference type="ChEBI" id="CHEBI:30413"/>
    </ligand>
    <ligandPart>
        <name>Fe</name>
        <dbReference type="ChEBI" id="CHEBI:18248"/>
    </ligandPart>
</feature>
<dbReference type="PRINTS" id="PR00463">
    <property type="entry name" value="EP450I"/>
</dbReference>
<evidence type="ECO:0000256" key="9">
    <source>
        <dbReference type="ARBA" id="ARBA00023033"/>
    </source>
</evidence>
<evidence type="ECO:0000256" key="7">
    <source>
        <dbReference type="ARBA" id="ARBA00023002"/>
    </source>
</evidence>
<evidence type="ECO:0000256" key="3">
    <source>
        <dbReference type="ARBA" id="ARBA00022617"/>
    </source>
</evidence>
<evidence type="ECO:0000256" key="2">
    <source>
        <dbReference type="ARBA" id="ARBA00010617"/>
    </source>
</evidence>
<dbReference type="OMA" id="NFAIMEY"/>
<comment type="cofactor">
    <cofactor evidence="11">
        <name>heme</name>
        <dbReference type="ChEBI" id="CHEBI:30413"/>
    </cofactor>
</comment>
<accession>A0A1U7ZU44</accession>
<keyword evidence="4" id="KW-0812">Transmembrane</keyword>
<dbReference type="GO" id="GO:0016705">
    <property type="term" value="F:oxidoreductase activity, acting on paired donors, with incorporation or reduction of molecular oxygen"/>
    <property type="evidence" value="ECO:0007669"/>
    <property type="project" value="InterPro"/>
</dbReference>
<dbReference type="eggNOG" id="KOG0157">
    <property type="taxonomic scope" value="Eukaryota"/>
</dbReference>
<dbReference type="OrthoDB" id="1470350at2759"/>
<comment type="subcellular location">
    <subcellularLocation>
        <location evidence="1">Membrane</location>
    </subcellularLocation>
</comment>
<dbReference type="InterPro" id="IPR002401">
    <property type="entry name" value="Cyt_P450_E_grp-I"/>
</dbReference>
<evidence type="ECO:0000256" key="6">
    <source>
        <dbReference type="ARBA" id="ARBA00022989"/>
    </source>
</evidence>
<dbReference type="GO" id="GO:0020037">
    <property type="term" value="F:heme binding"/>
    <property type="evidence" value="ECO:0007669"/>
    <property type="project" value="InterPro"/>
</dbReference>
<keyword evidence="10" id="KW-0472">Membrane</keyword>
<evidence type="ECO:0000256" key="11">
    <source>
        <dbReference type="PIRSR" id="PIRSR602401-1"/>
    </source>
</evidence>
<dbReference type="Pfam" id="PF00067">
    <property type="entry name" value="p450"/>
    <property type="match status" value="1"/>
</dbReference>
<dbReference type="SUPFAM" id="SSF48264">
    <property type="entry name" value="Cytochrome P450"/>
    <property type="match status" value="1"/>
</dbReference>
<evidence type="ECO:0000256" key="8">
    <source>
        <dbReference type="ARBA" id="ARBA00023004"/>
    </source>
</evidence>
<comment type="similarity">
    <text evidence="2 12">Belongs to the cytochrome P450 family.</text>
</comment>
<organism evidence="13 14">
    <name type="scientific">Nelumbo nucifera</name>
    <name type="common">Sacred lotus</name>
    <dbReference type="NCBI Taxonomy" id="4432"/>
    <lineage>
        <taxon>Eukaryota</taxon>
        <taxon>Viridiplantae</taxon>
        <taxon>Streptophyta</taxon>
        <taxon>Embryophyta</taxon>
        <taxon>Tracheophyta</taxon>
        <taxon>Spermatophyta</taxon>
        <taxon>Magnoliopsida</taxon>
        <taxon>Proteales</taxon>
        <taxon>Nelumbonaceae</taxon>
        <taxon>Nelumbo</taxon>
    </lineage>
</organism>
<dbReference type="RefSeq" id="XP_010255656.1">
    <property type="nucleotide sequence ID" value="XM_010257354.2"/>
</dbReference>
<dbReference type="GO" id="GO:0016020">
    <property type="term" value="C:membrane"/>
    <property type="evidence" value="ECO:0007669"/>
    <property type="project" value="UniProtKB-SubCell"/>
</dbReference>
<protein>
    <submittedName>
        <fullName evidence="14">Cytochrome P450 734A1-like</fullName>
    </submittedName>
</protein>
<dbReference type="GeneID" id="104596274"/>
<evidence type="ECO:0000313" key="14">
    <source>
        <dbReference type="RefSeq" id="XP_010255656.1"/>
    </source>
</evidence>
<dbReference type="AlphaFoldDB" id="A0A1U7ZU44"/>
<dbReference type="InterPro" id="IPR017972">
    <property type="entry name" value="Cyt_P450_CS"/>
</dbReference>
<evidence type="ECO:0000313" key="13">
    <source>
        <dbReference type="Proteomes" id="UP000189703"/>
    </source>
</evidence>
<keyword evidence="7 12" id="KW-0560">Oxidoreductase</keyword>
<dbReference type="PANTHER" id="PTHR24282:SF15">
    <property type="entry name" value="CYTOCHROME P450, FAMILY 715, SUBFAMILY A, POLYPEPTIDE 1"/>
    <property type="match status" value="1"/>
</dbReference>
<dbReference type="STRING" id="4432.A0A1U7ZU44"/>
<dbReference type="PROSITE" id="PS00086">
    <property type="entry name" value="CYTOCHROME_P450"/>
    <property type="match status" value="1"/>
</dbReference>
<sequence>MEPLYQLLIKPLSLAMTILLSFVLWKAFFICWVLPTRAYNKLRKSGFGGPIPCFPLGNIREMTMTKKKIRSSSPSLEYISHDIYPIIFPYFSQWRELHGKVFVYWLGIEPFLYIADPEFLTQMSSGVIGKKWGKPNVFKQDRKPLFGNGLLMVEGDNWVHHRHTITPVFLPNNLKAMGSMMVESATKMIDRWTSLIASGEPEIYVEKDIMRTYSEIIARAAFGVDYRISQEVFTKLRAMHLTLFKSNRLVGVPFNNIVYLKQTIELIKLSKDVDQLLLSMITNRKMSVVDVDHPQHDLLGFLLEEKSAGDGQLGKKFSDQELIDECKTFFFAGHETTALALTWTLFLLALHPEWQNQLREEIKQVVGDRPLDPTMVAQLKKMGWVMNEVLRLYPAGPNSQRQAREDIRVGNFVIPNGTNMWIDIVGMNHDPVLWGDDVNEFRPERFKGDINGGCKYKMGFVPFGFGGRMCVGRNLAMMEYKIVLTLILTSFSFSLSPTYHHSPTIMLSLRPAHGLPLILEQLV</sequence>
<evidence type="ECO:0000256" key="1">
    <source>
        <dbReference type="ARBA" id="ARBA00004370"/>
    </source>
</evidence>
<dbReference type="GO" id="GO:0004497">
    <property type="term" value="F:monooxygenase activity"/>
    <property type="evidence" value="ECO:0000318"/>
    <property type="project" value="GO_Central"/>
</dbReference>
<keyword evidence="8 11" id="KW-0408">Iron</keyword>